<feature type="transmembrane region" description="Helical" evidence="13">
    <location>
        <begin position="6"/>
        <end position="26"/>
    </location>
</feature>
<keyword evidence="4 12" id="KW-0138">CF(0)</keyword>
<dbReference type="GO" id="GO:0015986">
    <property type="term" value="P:proton motive force-driven ATP synthesis"/>
    <property type="evidence" value="ECO:0007669"/>
    <property type="project" value="InterPro"/>
</dbReference>
<name>S4V1B1_9NEOB</name>
<dbReference type="PANTHER" id="PTHR39937">
    <property type="entry name" value="ATP SYNTHASE PROTEIN 8"/>
    <property type="match status" value="1"/>
</dbReference>
<dbReference type="GO" id="GO:0031966">
    <property type="term" value="C:mitochondrial membrane"/>
    <property type="evidence" value="ECO:0007669"/>
    <property type="project" value="UniProtKB-SubCell"/>
</dbReference>
<evidence type="ECO:0000256" key="9">
    <source>
        <dbReference type="ARBA" id="ARBA00023128"/>
    </source>
</evidence>
<keyword evidence="10 13" id="KW-0472">Membrane</keyword>
<evidence type="ECO:0000256" key="6">
    <source>
        <dbReference type="ARBA" id="ARBA00022781"/>
    </source>
</evidence>
<dbReference type="Pfam" id="PF00895">
    <property type="entry name" value="ATP-synt_8"/>
    <property type="match status" value="1"/>
</dbReference>
<dbReference type="PANTHER" id="PTHR39937:SF1">
    <property type="entry name" value="ATP SYNTHASE PROTEIN 8"/>
    <property type="match status" value="1"/>
</dbReference>
<proteinExistence type="inferred from homology"/>
<sequence length="54" mass="6535">MPQLNPSPWFFILLLSWFLLIVIMPIKITGFHHLNDPSLKTHQPLNKPWPWPWF</sequence>
<dbReference type="InterPro" id="IPR050635">
    <property type="entry name" value="ATPase_protein_8"/>
</dbReference>
<evidence type="ECO:0000256" key="5">
    <source>
        <dbReference type="ARBA" id="ARBA00022692"/>
    </source>
</evidence>
<geneLocation type="mitochondrion" evidence="14"/>
<dbReference type="GO" id="GO:0045259">
    <property type="term" value="C:proton-transporting ATP synthase complex"/>
    <property type="evidence" value="ECO:0007669"/>
    <property type="project" value="UniProtKB-KW"/>
</dbReference>
<dbReference type="GO" id="GO:0015078">
    <property type="term" value="F:proton transmembrane transporter activity"/>
    <property type="evidence" value="ECO:0007669"/>
    <property type="project" value="InterPro"/>
</dbReference>
<evidence type="ECO:0000256" key="1">
    <source>
        <dbReference type="ARBA" id="ARBA00004304"/>
    </source>
</evidence>
<dbReference type="EMBL" id="JX564889">
    <property type="protein sequence ID" value="AGN71476.1"/>
    <property type="molecule type" value="Genomic_DNA"/>
</dbReference>
<evidence type="ECO:0000256" key="12">
    <source>
        <dbReference type="RuleBase" id="RU003661"/>
    </source>
</evidence>
<comment type="similarity">
    <text evidence="2 12">Belongs to the ATPase protein 8 family.</text>
</comment>
<keyword evidence="9 12" id="KW-0496">Mitochondrion</keyword>
<reference evidence="14" key="1">
    <citation type="journal article" date="2013" name="Mol. Biol. Evol.">
        <title>Efficient Sequencing of Anuran mtDNAs and a Mitogenomic Exploration of the Phylogeny and Evolution of Frogs.</title>
        <authorList>
            <person name="Zhang P."/>
            <person name="Liang D."/>
            <person name="Mao R.L."/>
            <person name="Hillis D.M."/>
            <person name="Wake D.B."/>
            <person name="Cannatella D.C."/>
        </authorList>
    </citation>
    <scope>NUCLEOTIDE SEQUENCE</scope>
</reference>
<evidence type="ECO:0000256" key="7">
    <source>
        <dbReference type="ARBA" id="ARBA00022989"/>
    </source>
</evidence>
<evidence type="ECO:0000256" key="13">
    <source>
        <dbReference type="SAM" id="Phobius"/>
    </source>
</evidence>
<keyword evidence="11" id="KW-0066">ATP synthesis</keyword>
<evidence type="ECO:0000256" key="10">
    <source>
        <dbReference type="ARBA" id="ARBA00023136"/>
    </source>
</evidence>
<evidence type="ECO:0000256" key="2">
    <source>
        <dbReference type="ARBA" id="ARBA00008892"/>
    </source>
</evidence>
<evidence type="ECO:0000256" key="4">
    <source>
        <dbReference type="ARBA" id="ARBA00022547"/>
    </source>
</evidence>
<organism evidence="14">
    <name type="scientific">Pristimantis thymelensis</name>
    <name type="common">Thymelen robber frog</name>
    <dbReference type="NCBI Taxonomy" id="248790"/>
    <lineage>
        <taxon>Eukaryota</taxon>
        <taxon>Metazoa</taxon>
        <taxon>Chordata</taxon>
        <taxon>Craniata</taxon>
        <taxon>Vertebrata</taxon>
        <taxon>Euteleostomi</taxon>
        <taxon>Amphibia</taxon>
        <taxon>Batrachia</taxon>
        <taxon>Anura</taxon>
        <taxon>Neobatrachia</taxon>
        <taxon>Hyloidea</taxon>
        <taxon>Strabomantidae</taxon>
        <taxon>Pristimantis</taxon>
    </lineage>
</organism>
<keyword evidence="3 12" id="KW-0813">Transport</keyword>
<evidence type="ECO:0000256" key="8">
    <source>
        <dbReference type="ARBA" id="ARBA00023065"/>
    </source>
</evidence>
<gene>
    <name evidence="14" type="primary">ATP8</name>
</gene>
<dbReference type="AlphaFoldDB" id="S4V1B1"/>
<evidence type="ECO:0000313" key="14">
    <source>
        <dbReference type="EMBL" id="AGN71476.1"/>
    </source>
</evidence>
<evidence type="ECO:0000256" key="3">
    <source>
        <dbReference type="ARBA" id="ARBA00022448"/>
    </source>
</evidence>
<keyword evidence="6 12" id="KW-0375">Hydrogen ion transport</keyword>
<keyword evidence="8 12" id="KW-0406">Ion transport</keyword>
<keyword evidence="5 12" id="KW-0812">Transmembrane</keyword>
<comment type="subcellular location">
    <subcellularLocation>
        <location evidence="1 12">Mitochondrion membrane</location>
        <topology evidence="1 12">Single-pass membrane protein</topology>
    </subcellularLocation>
</comment>
<dbReference type="InterPro" id="IPR001421">
    <property type="entry name" value="ATP8_metazoa"/>
</dbReference>
<evidence type="ECO:0000256" key="11">
    <source>
        <dbReference type="ARBA" id="ARBA00023310"/>
    </source>
</evidence>
<protein>
    <recommendedName>
        <fullName evidence="12">ATP synthase complex subunit 8</fullName>
    </recommendedName>
</protein>
<accession>S4V1B1</accession>
<keyword evidence="7 13" id="KW-1133">Transmembrane helix</keyword>